<dbReference type="GO" id="GO:0007165">
    <property type="term" value="P:signal transduction"/>
    <property type="evidence" value="ECO:0007669"/>
    <property type="project" value="InterPro"/>
</dbReference>
<evidence type="ECO:0000256" key="13">
    <source>
        <dbReference type="SAM" id="Phobius"/>
    </source>
</evidence>
<dbReference type="InterPro" id="IPR001611">
    <property type="entry name" value="Leu-rich_rpt"/>
</dbReference>
<dbReference type="InterPro" id="IPR003591">
    <property type="entry name" value="Leu-rich_rpt_typical-subtyp"/>
</dbReference>
<dbReference type="PROSITE" id="PS50104">
    <property type="entry name" value="TIR"/>
    <property type="match status" value="1"/>
</dbReference>
<dbReference type="InterPro" id="IPR035897">
    <property type="entry name" value="Toll_tir_struct_dom_sf"/>
</dbReference>
<dbReference type="PRINTS" id="PR01537">
    <property type="entry name" value="INTRLKN1R1F"/>
</dbReference>
<dbReference type="Pfam" id="PF13855">
    <property type="entry name" value="LRR_8"/>
    <property type="match status" value="2"/>
</dbReference>
<evidence type="ECO:0000256" key="11">
    <source>
        <dbReference type="ARBA" id="ARBA00023170"/>
    </source>
</evidence>
<organism evidence="16 17">
    <name type="scientific">Littorina saxatilis</name>
    <dbReference type="NCBI Taxonomy" id="31220"/>
    <lineage>
        <taxon>Eukaryota</taxon>
        <taxon>Metazoa</taxon>
        <taxon>Spiralia</taxon>
        <taxon>Lophotrochozoa</taxon>
        <taxon>Mollusca</taxon>
        <taxon>Gastropoda</taxon>
        <taxon>Caenogastropoda</taxon>
        <taxon>Littorinimorpha</taxon>
        <taxon>Littorinoidea</taxon>
        <taxon>Littorinidae</taxon>
        <taxon>Littorina</taxon>
    </lineage>
</organism>
<evidence type="ECO:0000313" key="17">
    <source>
        <dbReference type="Proteomes" id="UP001374579"/>
    </source>
</evidence>
<dbReference type="GO" id="GO:0045087">
    <property type="term" value="P:innate immune response"/>
    <property type="evidence" value="ECO:0007669"/>
    <property type="project" value="UniProtKB-KW"/>
</dbReference>
<dbReference type="SUPFAM" id="SSF52200">
    <property type="entry name" value="Toll/Interleukin receptor TIR domain"/>
    <property type="match status" value="1"/>
</dbReference>
<keyword evidence="7" id="KW-0677">Repeat</keyword>
<dbReference type="Gene3D" id="3.80.10.10">
    <property type="entry name" value="Ribonuclease Inhibitor"/>
    <property type="match status" value="3"/>
</dbReference>
<evidence type="ECO:0000313" key="16">
    <source>
        <dbReference type="EMBL" id="KAK7108091.1"/>
    </source>
</evidence>
<sequence>MDGKLRVLTGWTVLFSLSALISSAPRGALLSLQPQQGRNQRRHNEPAEWTFCFEHLCRCRDDVADCSQNHGGLTFIPKLPDSVRFVNFSYNNIGNLPAYFFANVTNITSVDVSNNALSLISTHAFKSLKNLTRLYIGGNPELSYKVLDPVFSLPTLETLDINGGNLGPIPSRFFHEHRLPKVQQLNFYGNYLALNDFTNLSALDSLVELDLGYNDIEAMKSQGVLKVQTIKLEKNSVSRFPETCKNESSLYPLLARLILRQNRIDSLATEICLPALEYLDLGQNSISMLLKDGFRHQLFPSLTELYLDSMVTGIVRIETSAFNNPALEVLSLVQNKLDFDLFDVDPEAFHGCLGLETLVLDKNSFLMLDKEICRKMFRTLSHLRRLSLMDVGVASPNTDILSELANLSHLSLARNFISDIPDGAFDDMPNLVSVDLSSNYLTRIRETSFNATTCQKWQHLDLSGNPFTCSCALRWFFTWLREDPGLFSNSTSNYTCYCYFCDDITGDEHTFFLSDQACLFSRDTYAGIVGFATIALLVLLSVLYCLRSRFRVRKMIRRALGGNNHNNDEEQLLDQARYEYDLFVVYAEGDEDWVRGSLMQQLEERRGLRLCIHQRDFHPGRHILDNIESCVEASRRVLVVFSPHFALSEWCQFELTLCQRHVMDRGDYLLVVLLRDVPERDLTPGMMAIMRTYTYLQWSHHPEDRAFFWDNMGLALNA</sequence>
<evidence type="ECO:0000256" key="6">
    <source>
        <dbReference type="ARBA" id="ARBA00022729"/>
    </source>
</evidence>
<dbReference type="AlphaFoldDB" id="A0AAN9GHB4"/>
<feature type="transmembrane region" description="Helical" evidence="13">
    <location>
        <begin position="525"/>
        <end position="546"/>
    </location>
</feature>
<keyword evidence="11" id="KW-0675">Receptor</keyword>
<dbReference type="SMART" id="SM00369">
    <property type="entry name" value="LRR_TYP"/>
    <property type="match status" value="6"/>
</dbReference>
<comment type="similarity">
    <text evidence="2">Belongs to the Toll-like receptor family.</text>
</comment>
<reference evidence="16 17" key="1">
    <citation type="submission" date="2024-02" db="EMBL/GenBank/DDBJ databases">
        <title>Chromosome-scale genome assembly of the rough periwinkle Littorina saxatilis.</title>
        <authorList>
            <person name="De Jode A."/>
            <person name="Faria R."/>
            <person name="Formenti G."/>
            <person name="Sims Y."/>
            <person name="Smith T.P."/>
            <person name="Tracey A."/>
            <person name="Wood J.M.D."/>
            <person name="Zagrodzka Z.B."/>
            <person name="Johannesson K."/>
            <person name="Butlin R.K."/>
            <person name="Leder E.H."/>
        </authorList>
    </citation>
    <scope>NUCLEOTIDE SEQUENCE [LARGE SCALE GENOMIC DNA]</scope>
    <source>
        <strain evidence="16">Snail1</strain>
        <tissue evidence="16">Muscle</tissue>
    </source>
</reference>
<comment type="subcellular location">
    <subcellularLocation>
        <location evidence="1">Membrane</location>
        <topology evidence="1">Single-pass type I membrane protein</topology>
    </subcellularLocation>
</comment>
<evidence type="ECO:0000256" key="2">
    <source>
        <dbReference type="ARBA" id="ARBA00009634"/>
    </source>
</evidence>
<dbReference type="PANTHER" id="PTHR24365:SF541">
    <property type="entry name" value="PROTEIN TOLL-RELATED"/>
    <property type="match status" value="1"/>
</dbReference>
<protein>
    <recommendedName>
        <fullName evidence="15">TIR domain-containing protein</fullName>
    </recommendedName>
</protein>
<evidence type="ECO:0000256" key="3">
    <source>
        <dbReference type="ARBA" id="ARBA00022588"/>
    </source>
</evidence>
<keyword evidence="4" id="KW-0433">Leucine-rich repeat</keyword>
<evidence type="ECO:0000256" key="12">
    <source>
        <dbReference type="ARBA" id="ARBA00023180"/>
    </source>
</evidence>
<name>A0AAN9GHB4_9CAEN</name>
<dbReference type="EMBL" id="JBAMIC010000004">
    <property type="protein sequence ID" value="KAK7108091.1"/>
    <property type="molecule type" value="Genomic_DNA"/>
</dbReference>
<evidence type="ECO:0000256" key="9">
    <source>
        <dbReference type="ARBA" id="ARBA00022989"/>
    </source>
</evidence>
<keyword evidence="17" id="KW-1185">Reference proteome</keyword>
<gene>
    <name evidence="16" type="ORF">V1264_015888</name>
</gene>
<dbReference type="InterPro" id="IPR000157">
    <property type="entry name" value="TIR_dom"/>
</dbReference>
<dbReference type="SMART" id="SM00255">
    <property type="entry name" value="TIR"/>
    <property type="match status" value="1"/>
</dbReference>
<dbReference type="Gene3D" id="3.40.50.10140">
    <property type="entry name" value="Toll/interleukin-1 receptor homology (TIR) domain"/>
    <property type="match status" value="1"/>
</dbReference>
<evidence type="ECO:0000256" key="1">
    <source>
        <dbReference type="ARBA" id="ARBA00004479"/>
    </source>
</evidence>
<evidence type="ECO:0000256" key="4">
    <source>
        <dbReference type="ARBA" id="ARBA00022614"/>
    </source>
</evidence>
<evidence type="ECO:0000259" key="15">
    <source>
        <dbReference type="PROSITE" id="PS50104"/>
    </source>
</evidence>
<keyword evidence="10 13" id="KW-0472">Membrane</keyword>
<dbReference type="Proteomes" id="UP001374579">
    <property type="component" value="Unassembled WGS sequence"/>
</dbReference>
<feature type="chain" id="PRO_5042920829" description="TIR domain-containing protein" evidence="14">
    <location>
        <begin position="24"/>
        <end position="718"/>
    </location>
</feature>
<dbReference type="GO" id="GO:0005886">
    <property type="term" value="C:plasma membrane"/>
    <property type="evidence" value="ECO:0007669"/>
    <property type="project" value="TreeGrafter"/>
</dbReference>
<keyword evidence="6 14" id="KW-0732">Signal</keyword>
<feature type="domain" description="TIR" evidence="15">
    <location>
        <begin position="578"/>
        <end position="716"/>
    </location>
</feature>
<dbReference type="InterPro" id="IPR032675">
    <property type="entry name" value="LRR_dom_sf"/>
</dbReference>
<evidence type="ECO:0000256" key="5">
    <source>
        <dbReference type="ARBA" id="ARBA00022692"/>
    </source>
</evidence>
<evidence type="ECO:0000256" key="7">
    <source>
        <dbReference type="ARBA" id="ARBA00022737"/>
    </source>
</evidence>
<evidence type="ECO:0000256" key="10">
    <source>
        <dbReference type="ARBA" id="ARBA00023136"/>
    </source>
</evidence>
<dbReference type="Pfam" id="PF01582">
    <property type="entry name" value="TIR"/>
    <property type="match status" value="1"/>
</dbReference>
<accession>A0AAN9GHB4</accession>
<dbReference type="GO" id="GO:0038023">
    <property type="term" value="F:signaling receptor activity"/>
    <property type="evidence" value="ECO:0007669"/>
    <property type="project" value="TreeGrafter"/>
</dbReference>
<proteinExistence type="inferred from homology"/>
<keyword evidence="12" id="KW-0325">Glycoprotein</keyword>
<dbReference type="SUPFAM" id="SSF52058">
    <property type="entry name" value="L domain-like"/>
    <property type="match status" value="2"/>
</dbReference>
<dbReference type="FunFam" id="3.40.50.10140:FF:000001">
    <property type="entry name" value="Toll-like receptor 2"/>
    <property type="match status" value="1"/>
</dbReference>
<dbReference type="PROSITE" id="PS51450">
    <property type="entry name" value="LRR"/>
    <property type="match status" value="1"/>
</dbReference>
<evidence type="ECO:0000256" key="8">
    <source>
        <dbReference type="ARBA" id="ARBA00022859"/>
    </source>
</evidence>
<feature type="signal peptide" evidence="14">
    <location>
        <begin position="1"/>
        <end position="23"/>
    </location>
</feature>
<evidence type="ECO:0000256" key="14">
    <source>
        <dbReference type="SAM" id="SignalP"/>
    </source>
</evidence>
<keyword evidence="8" id="KW-0391">Immunity</keyword>
<keyword evidence="3" id="KW-0399">Innate immunity</keyword>
<comment type="caution">
    <text evidence="16">The sequence shown here is derived from an EMBL/GenBank/DDBJ whole genome shotgun (WGS) entry which is preliminary data.</text>
</comment>
<dbReference type="PANTHER" id="PTHR24365">
    <property type="entry name" value="TOLL-LIKE RECEPTOR"/>
    <property type="match status" value="1"/>
</dbReference>
<keyword evidence="9 13" id="KW-1133">Transmembrane helix</keyword>
<keyword evidence="5 13" id="KW-0812">Transmembrane</keyword>